<reference evidence="7 8" key="1">
    <citation type="submission" date="2018-05" db="EMBL/GenBank/DDBJ databases">
        <title>Genomic Encyclopedia of Type Strains, Phase IV (KMG-IV): sequencing the most valuable type-strain genomes for metagenomic binning, comparative biology and taxonomic classification.</title>
        <authorList>
            <person name="Goeker M."/>
        </authorList>
    </citation>
    <scope>NUCLEOTIDE SEQUENCE [LARGE SCALE GENOMIC DNA]</scope>
    <source>
        <strain evidence="7 8">DSM 19579</strain>
    </source>
</reference>
<dbReference type="Pfam" id="PF00326">
    <property type="entry name" value="Peptidase_S9"/>
    <property type="match status" value="1"/>
</dbReference>
<dbReference type="Pfam" id="PF02897">
    <property type="entry name" value="Peptidase_S9_N"/>
    <property type="match status" value="1"/>
</dbReference>
<dbReference type="InterPro" id="IPR001375">
    <property type="entry name" value="Peptidase_S9_cat"/>
</dbReference>
<dbReference type="GO" id="GO:0004252">
    <property type="term" value="F:serine-type endopeptidase activity"/>
    <property type="evidence" value="ECO:0007669"/>
    <property type="project" value="InterPro"/>
</dbReference>
<evidence type="ECO:0000256" key="4">
    <source>
        <dbReference type="ARBA" id="ARBA00022825"/>
    </source>
</evidence>
<evidence type="ECO:0000256" key="2">
    <source>
        <dbReference type="ARBA" id="ARBA00022670"/>
    </source>
</evidence>
<dbReference type="GO" id="GO:0006508">
    <property type="term" value="P:proteolysis"/>
    <property type="evidence" value="ECO:0007669"/>
    <property type="project" value="UniProtKB-KW"/>
</dbReference>
<dbReference type="EMBL" id="QGTS01000008">
    <property type="protein sequence ID" value="PWW07669.1"/>
    <property type="molecule type" value="Genomic_DNA"/>
</dbReference>
<dbReference type="RefSeq" id="WP_110026341.1">
    <property type="nucleotide sequence ID" value="NZ_QGTS01000008.1"/>
</dbReference>
<feature type="domain" description="Peptidase S9 prolyl oligopeptidase catalytic" evidence="5">
    <location>
        <begin position="469"/>
        <end position="678"/>
    </location>
</feature>
<dbReference type="PANTHER" id="PTHR11757:SF19">
    <property type="entry name" value="PROLYL ENDOPEPTIDASE-LIKE"/>
    <property type="match status" value="1"/>
</dbReference>
<keyword evidence="4" id="KW-0720">Serine protease</keyword>
<protein>
    <submittedName>
        <fullName evidence="7">Oligopeptidase B</fullName>
    </submittedName>
</protein>
<dbReference type="SUPFAM" id="SSF50993">
    <property type="entry name" value="Peptidase/esterase 'gauge' domain"/>
    <property type="match status" value="1"/>
</dbReference>
<dbReference type="OrthoDB" id="9801421at2"/>
<evidence type="ECO:0000313" key="8">
    <source>
        <dbReference type="Proteomes" id="UP000246744"/>
    </source>
</evidence>
<keyword evidence="2" id="KW-0645">Protease</keyword>
<evidence type="ECO:0000313" key="7">
    <source>
        <dbReference type="EMBL" id="PWW07669.1"/>
    </source>
</evidence>
<keyword evidence="8" id="KW-1185">Reference proteome</keyword>
<evidence type="ECO:0000256" key="3">
    <source>
        <dbReference type="ARBA" id="ARBA00022801"/>
    </source>
</evidence>
<dbReference type="SUPFAM" id="SSF53474">
    <property type="entry name" value="alpha/beta-Hydrolases"/>
    <property type="match status" value="1"/>
</dbReference>
<organism evidence="7 8">
    <name type="scientific">Mangrovibacter plantisponsor</name>
    <dbReference type="NCBI Taxonomy" id="451513"/>
    <lineage>
        <taxon>Bacteria</taxon>
        <taxon>Pseudomonadati</taxon>
        <taxon>Pseudomonadota</taxon>
        <taxon>Gammaproteobacteria</taxon>
        <taxon>Enterobacterales</taxon>
        <taxon>Enterobacteriaceae</taxon>
        <taxon>Mangrovibacter</taxon>
    </lineage>
</organism>
<dbReference type="InterPro" id="IPR023302">
    <property type="entry name" value="Pept_S9A_N"/>
</dbReference>
<dbReference type="InterPro" id="IPR029058">
    <property type="entry name" value="AB_hydrolase_fold"/>
</dbReference>
<name>A0A317Q010_9ENTR</name>
<gene>
    <name evidence="7" type="ORF">DES37_10894</name>
</gene>
<dbReference type="InterPro" id="IPR051543">
    <property type="entry name" value="Serine_Peptidase_S9A"/>
</dbReference>
<dbReference type="PANTHER" id="PTHR11757">
    <property type="entry name" value="PROTEASE FAMILY S9A OLIGOPEPTIDASE"/>
    <property type="match status" value="1"/>
</dbReference>
<sequence length="687" mass="79198">MARSPVFPPRAAKRPHLLTQHGDVRNDDYFWLRDDSRQSPEVLGYLRAENDYCMQTMAPLEQFQQALYDEMVARLPKKESSVPWQRNGYRYRQCFDENAEYPVWQRQPAELNNGDEWRVLLDCNNRAQGGAYYDLGALSISPDNRLMAVTEDRVSRRQYQLHVKDLANDIWLNDAVTDLSGSVVWANDSATFYYVKKHSVTLLPYQVWRHRLGDVAENDELVYQEEDNRFYVGIYKSRSTEFVIIALHSTSTSEAWLLDANDASAVPQCFLEREAQHEYDLDHFQAQFWVRSNRDGKNFGLYCSPETNQDKWAVVQAASHTVMVEDFTLFTHWVVIEERENGLAQLRLVDSRNGRQQRLVFDDPAWVVWTSNNHEPDNEWLRYVYTSMTRPQTVFEMNMRTGERRLLKQQEVFGFDSQHYQSDRIWIDARDGVKVPVSLVWRKDKFTTGQNPLLVYGYGAYGESIDADFSTTRLSLLDRGFVYAIAHVRGGGELGQSWYEQGKLSHKPNTFNDFIDVCEALLARGLGAPDQLYAMGGSAGGLLVGAVANLRPELFRGVLAQVPFVDVVTTMLDESLPLTTGEYEEWGDPHIPEDYWAIKAWSPYDQVTPQVYPHMMVTTGLHDSQVQYWEPGKWVARLRELKTDDHLLLLWTDLDTGHGGKSGRYQYYDTVALECAFLIGLAEQRLG</sequence>
<dbReference type="AlphaFoldDB" id="A0A317Q010"/>
<comment type="similarity">
    <text evidence="1">Belongs to the peptidase S9A family.</text>
</comment>
<comment type="caution">
    <text evidence="7">The sequence shown here is derived from an EMBL/GenBank/DDBJ whole genome shotgun (WGS) entry which is preliminary data.</text>
</comment>
<dbReference type="InterPro" id="IPR002470">
    <property type="entry name" value="Peptidase_S9A"/>
</dbReference>
<evidence type="ECO:0000256" key="1">
    <source>
        <dbReference type="ARBA" id="ARBA00005228"/>
    </source>
</evidence>
<dbReference type="Proteomes" id="UP000246744">
    <property type="component" value="Unassembled WGS sequence"/>
</dbReference>
<proteinExistence type="inferred from homology"/>
<keyword evidence="3" id="KW-0378">Hydrolase</keyword>
<dbReference type="PRINTS" id="PR00862">
    <property type="entry name" value="PROLIGOPTASE"/>
</dbReference>
<accession>A0A317Q010</accession>
<evidence type="ECO:0000259" key="5">
    <source>
        <dbReference type="Pfam" id="PF00326"/>
    </source>
</evidence>
<feature type="domain" description="Peptidase S9A N-terminal" evidence="6">
    <location>
        <begin position="9"/>
        <end position="410"/>
    </location>
</feature>
<dbReference type="Gene3D" id="2.130.10.120">
    <property type="entry name" value="Prolyl oligopeptidase, N-terminal domain"/>
    <property type="match status" value="1"/>
</dbReference>
<evidence type="ECO:0000259" key="6">
    <source>
        <dbReference type="Pfam" id="PF02897"/>
    </source>
</evidence>
<dbReference type="Gene3D" id="3.40.50.1820">
    <property type="entry name" value="alpha/beta hydrolase"/>
    <property type="match status" value="1"/>
</dbReference>